<evidence type="ECO:0000256" key="20">
    <source>
        <dbReference type="ARBA" id="ARBA00060267"/>
    </source>
</evidence>
<dbReference type="Pfam" id="PF02209">
    <property type="entry name" value="VHP"/>
    <property type="match status" value="1"/>
</dbReference>
<feature type="compositionally biased region" description="Low complexity" evidence="26">
    <location>
        <begin position="716"/>
        <end position="730"/>
    </location>
</feature>
<dbReference type="FunFam" id="3.40.20.10:FF:000017">
    <property type="entry name" value="Supervillin"/>
    <property type="match status" value="1"/>
</dbReference>
<keyword evidence="18" id="KW-0966">Cell projection</keyword>
<dbReference type="PANTHER" id="PTHR11977:SF45">
    <property type="entry name" value="SUPERVILLIN"/>
    <property type="match status" value="1"/>
</dbReference>
<dbReference type="GO" id="GO:0032154">
    <property type="term" value="C:cleavage furrow"/>
    <property type="evidence" value="ECO:0007669"/>
    <property type="project" value="UniProtKB-SubCell"/>
</dbReference>
<keyword evidence="10" id="KW-0963">Cytoplasm</keyword>
<dbReference type="CDD" id="cd11293">
    <property type="entry name" value="gelsolin_S4_like"/>
    <property type="match status" value="1"/>
</dbReference>
<accession>A0A6J2AJH4</accession>
<dbReference type="PRINTS" id="PR00597">
    <property type="entry name" value="GELSOLIN"/>
</dbReference>
<dbReference type="SMART" id="SM00262">
    <property type="entry name" value="GEL"/>
    <property type="match status" value="4"/>
</dbReference>
<dbReference type="FunFam" id="3.40.20.10:FF:000013">
    <property type="entry name" value="supervillin isoform X1"/>
    <property type="match status" value="1"/>
</dbReference>
<feature type="region of interest" description="Disordered" evidence="26">
    <location>
        <begin position="705"/>
        <end position="748"/>
    </location>
</feature>
<feature type="region of interest" description="Disordered" evidence="26">
    <location>
        <begin position="124"/>
        <end position="169"/>
    </location>
</feature>
<comment type="function">
    <text evidence="19">Forms a high-affinity link between the actin cytoskeleton and the membrane. Is among the first costameric proteins to assemble during myogenesis and it contributes to myogenic membrane structure and differentiation. Appears to be involved in myosin II assembly. May modulate myosin II regulation through MLCK during cell spreading, an initial step in cell migration. May play a role in invadopodial function.</text>
</comment>
<feature type="region of interest" description="Disordered" evidence="26">
    <location>
        <begin position="285"/>
        <end position="309"/>
    </location>
</feature>
<comment type="subunit">
    <text evidence="21">Associates with F-actin. Interacts with NEB. Interacts with MYH9. Interacts with MYLK. Interacts with TASOR.</text>
</comment>
<evidence type="ECO:0000256" key="2">
    <source>
        <dbReference type="ARBA" id="ARBA00004214"/>
    </source>
</evidence>
<evidence type="ECO:0000256" key="25">
    <source>
        <dbReference type="ARBA" id="ARBA00082677"/>
    </source>
</evidence>
<evidence type="ECO:0000313" key="29">
    <source>
        <dbReference type="RefSeq" id="XP_026929548.1"/>
    </source>
</evidence>
<comment type="similarity">
    <text evidence="7">Belongs to the villin/gelsolin family.</text>
</comment>
<keyword evidence="12" id="KW-0677">Repeat</keyword>
<dbReference type="GO" id="GO:0043034">
    <property type="term" value="C:costamere"/>
    <property type="evidence" value="ECO:0007669"/>
    <property type="project" value="UniProtKB-ARBA"/>
</dbReference>
<dbReference type="FunFam" id="3.40.20.10:FF:000022">
    <property type="entry name" value="supervillin isoform X2"/>
    <property type="match status" value="1"/>
</dbReference>
<dbReference type="InterPro" id="IPR007122">
    <property type="entry name" value="Villin/Gelsolin"/>
</dbReference>
<dbReference type="Gene3D" id="1.10.950.10">
    <property type="entry name" value="Villin headpiece domain"/>
    <property type="match status" value="1"/>
</dbReference>
<dbReference type="FunFam" id="3.40.20.10:FF:000015">
    <property type="entry name" value="supervillin isoform X2"/>
    <property type="match status" value="1"/>
</dbReference>
<dbReference type="RefSeq" id="XP_026929548.1">
    <property type="nucleotide sequence ID" value="XM_027073747.2"/>
</dbReference>
<keyword evidence="16" id="KW-0009">Actin-binding</keyword>
<dbReference type="GO" id="GO:0005546">
    <property type="term" value="F:phosphatidylinositol-4,5-bisphosphate binding"/>
    <property type="evidence" value="ECO:0007669"/>
    <property type="project" value="TreeGrafter"/>
</dbReference>
<evidence type="ECO:0000256" key="9">
    <source>
        <dbReference type="ARBA" id="ARBA00022481"/>
    </source>
</evidence>
<feature type="compositionally biased region" description="Basic and acidic residues" evidence="26">
    <location>
        <begin position="735"/>
        <end position="748"/>
    </location>
</feature>
<gene>
    <name evidence="29" type="primary">SVIL</name>
</gene>
<feature type="compositionally biased region" description="Basic and acidic residues" evidence="26">
    <location>
        <begin position="443"/>
        <end position="455"/>
    </location>
</feature>
<dbReference type="CTD" id="6840"/>
<keyword evidence="14" id="KW-0965">Cell junction</keyword>
<comment type="function">
    <text evidence="20">May be involved in modulation of focal adhesions. Supervillin-mediated down-regulation of focal adhesions involves binding to TRIP6. Plays a role in cytokinesis through KIF14 interaction.</text>
</comment>
<dbReference type="CDD" id="cd11288">
    <property type="entry name" value="gelsolin_S5_like"/>
    <property type="match status" value="1"/>
</dbReference>
<evidence type="ECO:0000256" key="26">
    <source>
        <dbReference type="SAM" id="MobiDB-lite"/>
    </source>
</evidence>
<sequence length="1866" mass="209202">MFRSPEIASYLGVFQFSERQDFNQKNLSFLGLPSQRKVPSFQKEFLLEDKEQRTNYKGGINAKLLTALPKVAELRKIFEPKRKELSEMKRKERIARRLEGIETDTQPILLQSCTGLVTHRLLEEDTPRYMRATDPASPHTGRSNEEEDTSDSSVEKQTRSKLYPETPGVHADASCGSALMDAPALESKAERIARYKAERRRQLAEKYGLALDSEADSEPLSRYTKSRKDADAADRRGGKGDRQAEPGKDSSSLYSRPCVAESKDYALHGSDGLSDTEVLLNVENQRRGQEPSAPAQARDLAPTVDGSSSFQFSGRDCTAFIDVPRSPKQMHALPPASPSHSAGDPPLPAEARARSASHSELPTAEDEEKVDERAKLSVAAKRLLFREMEKSFDEKNVPKRRSRNPAVEQRLRRLQDRSHTQPVTTEEVAIAATLQASAHHKALARDQANEGRDSTEQGEPDSSTLSLAEKLALFNKLSQPVSKAISTRNRIDMRQRRMNARYQTQPVTLGEVEQVQSGKLIPFSPTVNTSVSTVASTVPPMYAGDLRPKPSVDDIPGATDYRLPSSIENPESPVRSILKSQAWQPSAEGSGSRGMLREFGETESKRVLTGGDGGKAYGSCEEAEPSCPTLNRVWEGDSHKETKDAVPRRGSLELAHPSMAHLGDELKEFSMAKSIAQGSPDLRDRQPFEEKVGVENVPRRKFSLRAADFGEPASEQTGTAAGKTGAQAATPVSRKQQEPSEQALERYSKSPGAMFAAGEIKAPAVEGILDSASKTMSIKERLALLRKSGEEDWKNRLSRKQEYGKASIAGGLHVQETEQFLKKKRVTESRESQMTIEERKHLITVREEAWKTKGKGAANDSTQFTVAGRMVKKGLASPTAITPVASPICNKTRGTTPVSKPLEDIEARPDMQLESDLKLDRLETFLRRLNNKVGGMQETVLTVTGKSVKEVMKLDDDETFARFYRSMDYTLPRSPVELDEDFDVIFDPYAPKLTSSVAEHKRAVRPKRRVQASKNPLKMLAAREDLLQEYTEQRLNVAFMESKRMKVEKMSSNSNFSEVTLAGLASKENFSNVSLRSVNLTEQNSNNSAVPYKKLMLLQIKGRRHVQTRLVEPRASSLNSGDCFLLLSPHHCFLWVGEFANVIEKAKASELAGLIQTKRELGCRATYIQTIEEGINTHTHAAKDFWKLLGGQTSYQSAGDPKEDELYETAIIETNCIYRLMDDKLVPDDDYWGKIPKCSLLQSKEVLVFDFGSEVYVWHGKEVTLAQRKIAFQLAKHLWNGTFDYENCDINPLDPGECNPLIPRKGQGRPDWAIFGRLTEHNETILFKEKFLDWTELKRPNEKNASELAQQKEDPRAEAKPYDVARMVQVPQTTTSTVLDGVNIGRGYGLVEGDDRRQFEIASVSVDVWHILEFDYSRLPKQSIGQFHEGDAYVVKWKYMVSTAVGSRQKGEHSARVAGKEKCVYFFWQGRQSTVSEKGTSALMTVELDEERGAQVQVLQGKEPPCFLQCFQGGMVVHSGRREEEEENTQSEWRLYCVRGEVPVEGNLLEVACHCSSLRSRTSMVVLNVNKALIYLWHGCKAQAHTKEVGRTAANKIKEQCPLEAGLHSSSKVTIHECDEGSEPLGFWDALGRRDRKAYDCMLQDPGNFNFTPRLFILSSSSGDFSATEFMYPARDPSVVNSMPFLQEDLYSAPQPALFLVDNHHEVYLWQGWWPIENKITGSARIRWASDRKSAMETVLQYCKGKNIKRPPPKSYLIHAGLEPLTFTNMFPSWEHREDIAEITEMDTEVSNQITLVEDVLAKLCKTIYPLADLLARPLPEGVDPLKLEIYLTDEDFEFALDMTREEYNALPAWKQVNLKKAKGLF</sequence>
<dbReference type="FunFam" id="3.40.20.10:FF:000016">
    <property type="entry name" value="supervillin isoform X2"/>
    <property type="match status" value="1"/>
</dbReference>
<feature type="compositionally biased region" description="Basic and acidic residues" evidence="26">
    <location>
        <begin position="595"/>
        <end position="606"/>
    </location>
</feature>
<evidence type="ECO:0000256" key="15">
    <source>
        <dbReference type="ARBA" id="ARBA00023136"/>
    </source>
</evidence>
<dbReference type="GO" id="GO:0005634">
    <property type="term" value="C:nucleus"/>
    <property type="evidence" value="ECO:0007669"/>
    <property type="project" value="UniProtKB-ARBA"/>
</dbReference>
<feature type="domain" description="HP" evidence="27">
    <location>
        <begin position="1803"/>
        <end position="1866"/>
    </location>
</feature>
<evidence type="ECO:0000256" key="24">
    <source>
        <dbReference type="ARBA" id="ARBA00078566"/>
    </source>
</evidence>
<dbReference type="CDD" id="cd11289">
    <property type="entry name" value="gelsolin_S2_like"/>
    <property type="match status" value="1"/>
</dbReference>
<feature type="compositionally biased region" description="Basic and acidic residues" evidence="26">
    <location>
        <begin position="226"/>
        <end position="248"/>
    </location>
</feature>
<dbReference type="InterPro" id="IPR029006">
    <property type="entry name" value="ADF-H/Gelsolin-like_dom_sf"/>
</dbReference>
<dbReference type="GO" id="GO:0051016">
    <property type="term" value="P:barbed-end actin filament capping"/>
    <property type="evidence" value="ECO:0007669"/>
    <property type="project" value="TreeGrafter"/>
</dbReference>
<dbReference type="SMART" id="SM00153">
    <property type="entry name" value="VHP"/>
    <property type="match status" value="1"/>
</dbReference>
<feature type="region of interest" description="Disordered" evidence="26">
    <location>
        <begin position="328"/>
        <end position="372"/>
    </location>
</feature>
<dbReference type="SUPFAM" id="SSF55753">
    <property type="entry name" value="Actin depolymerizing proteins"/>
    <property type="match status" value="5"/>
</dbReference>
<dbReference type="CDD" id="cd11280">
    <property type="entry name" value="gelsolin_like"/>
    <property type="match status" value="1"/>
</dbReference>
<evidence type="ECO:0000256" key="19">
    <source>
        <dbReference type="ARBA" id="ARBA00054035"/>
    </source>
</evidence>
<dbReference type="GO" id="GO:0051014">
    <property type="term" value="P:actin filament severing"/>
    <property type="evidence" value="ECO:0007669"/>
    <property type="project" value="TreeGrafter"/>
</dbReference>
<name>A0A6J2AJH4_ACIJB</name>
<feature type="compositionally biased region" description="Basic and acidic residues" evidence="26">
    <location>
        <begin position="634"/>
        <end position="651"/>
    </location>
</feature>
<dbReference type="GO" id="GO:0008154">
    <property type="term" value="P:actin polymerization or depolymerization"/>
    <property type="evidence" value="ECO:0007669"/>
    <property type="project" value="TreeGrafter"/>
</dbReference>
<keyword evidence="8" id="KW-1003">Cell membrane</keyword>
<evidence type="ECO:0000256" key="5">
    <source>
        <dbReference type="ARBA" id="ARBA00004413"/>
    </source>
</evidence>
<keyword evidence="11" id="KW-0597">Phosphoprotein</keyword>
<feature type="region of interest" description="Disordered" evidence="26">
    <location>
        <begin position="392"/>
        <end position="424"/>
    </location>
</feature>
<dbReference type="Gene3D" id="3.40.20.10">
    <property type="entry name" value="Severin"/>
    <property type="match status" value="5"/>
</dbReference>
<evidence type="ECO:0000259" key="27">
    <source>
        <dbReference type="PROSITE" id="PS51089"/>
    </source>
</evidence>
<dbReference type="Proteomes" id="UP001652583">
    <property type="component" value="Chromosome B4"/>
</dbReference>
<evidence type="ECO:0000256" key="16">
    <source>
        <dbReference type="ARBA" id="ARBA00023203"/>
    </source>
</evidence>
<evidence type="ECO:0000256" key="21">
    <source>
        <dbReference type="ARBA" id="ARBA00062243"/>
    </source>
</evidence>
<evidence type="ECO:0000256" key="18">
    <source>
        <dbReference type="ARBA" id="ARBA00023273"/>
    </source>
</evidence>
<comment type="subunit">
    <text evidence="22">Interacts with TRIP6. Interacts with DYNLT1. Interacts with KIF14; at midbody during cytokinesis.</text>
</comment>
<dbReference type="Pfam" id="PF00626">
    <property type="entry name" value="Gelsolin"/>
    <property type="match status" value="1"/>
</dbReference>
<dbReference type="GeneID" id="106977262"/>
<dbReference type="SUPFAM" id="SSF47050">
    <property type="entry name" value="VHP, Villin headpiece domain"/>
    <property type="match status" value="1"/>
</dbReference>
<evidence type="ECO:0000256" key="1">
    <source>
        <dbReference type="ARBA" id="ARBA00004188"/>
    </source>
</evidence>
<keyword evidence="15" id="KW-0472">Membrane</keyword>
<evidence type="ECO:0000256" key="22">
    <source>
        <dbReference type="ARBA" id="ARBA00063352"/>
    </source>
</evidence>
<keyword evidence="13" id="KW-0106">Calcium</keyword>
<evidence type="ECO:0000313" key="28">
    <source>
        <dbReference type="Proteomes" id="UP001652583"/>
    </source>
</evidence>
<feature type="region of interest" description="Disordered" evidence="26">
    <location>
        <begin position="564"/>
        <end position="651"/>
    </location>
</feature>
<evidence type="ECO:0000256" key="11">
    <source>
        <dbReference type="ARBA" id="ARBA00022553"/>
    </source>
</evidence>
<evidence type="ECO:0000256" key="17">
    <source>
        <dbReference type="ARBA" id="ARBA00023212"/>
    </source>
</evidence>
<evidence type="ECO:0000256" key="14">
    <source>
        <dbReference type="ARBA" id="ARBA00022949"/>
    </source>
</evidence>
<dbReference type="PANTHER" id="PTHR11977">
    <property type="entry name" value="VILLIN"/>
    <property type="match status" value="1"/>
</dbReference>
<feature type="compositionally biased region" description="Polar residues" evidence="26">
    <location>
        <begin position="578"/>
        <end position="589"/>
    </location>
</feature>
<reference evidence="29" key="1">
    <citation type="submission" date="2025-08" db="UniProtKB">
        <authorList>
            <consortium name="RefSeq"/>
        </authorList>
    </citation>
    <scope>IDENTIFICATION</scope>
    <source>
        <tissue evidence="29">Blood</tissue>
    </source>
</reference>
<dbReference type="GO" id="GO:0042995">
    <property type="term" value="C:cell projection"/>
    <property type="evidence" value="ECO:0007669"/>
    <property type="project" value="UniProtKB-SubCell"/>
</dbReference>
<evidence type="ECO:0000256" key="13">
    <source>
        <dbReference type="ARBA" id="ARBA00022837"/>
    </source>
</evidence>
<protein>
    <recommendedName>
        <fullName evidence="23">Supervillin</fullName>
    </recommendedName>
    <alternativeName>
        <fullName evidence="24">Archvillin</fullName>
    </alternativeName>
    <alternativeName>
        <fullName evidence="25">p205/p250</fullName>
    </alternativeName>
</protein>
<keyword evidence="28" id="KW-1185">Reference proteome</keyword>
<dbReference type="GO" id="GO:0051015">
    <property type="term" value="F:actin filament binding"/>
    <property type="evidence" value="ECO:0007669"/>
    <property type="project" value="InterPro"/>
</dbReference>
<dbReference type="InterPro" id="IPR003128">
    <property type="entry name" value="Villin_headpiece"/>
</dbReference>
<dbReference type="GO" id="GO:0061061">
    <property type="term" value="P:muscle structure development"/>
    <property type="evidence" value="ECO:0007669"/>
    <property type="project" value="UniProtKB-ARBA"/>
</dbReference>
<dbReference type="PROSITE" id="PS51089">
    <property type="entry name" value="HP"/>
    <property type="match status" value="1"/>
</dbReference>
<proteinExistence type="inferred from homology"/>
<evidence type="ECO:0000256" key="3">
    <source>
        <dbReference type="ARBA" id="ARBA00004245"/>
    </source>
</evidence>
<feature type="region of interest" description="Disordered" evidence="26">
    <location>
        <begin position="439"/>
        <end position="464"/>
    </location>
</feature>
<dbReference type="GO" id="GO:0002102">
    <property type="term" value="C:podosome"/>
    <property type="evidence" value="ECO:0007669"/>
    <property type="project" value="UniProtKB-SubCell"/>
</dbReference>
<comment type="subcellular location">
    <subcellularLocation>
        <location evidence="5">Cell membrane</location>
        <topology evidence="5">Peripheral membrane protein</topology>
        <orientation evidence="5">Cytoplasmic side</orientation>
    </subcellularLocation>
    <subcellularLocation>
        <location evidence="4">Cell projection</location>
        <location evidence="4">Invadopodium</location>
    </subcellularLocation>
    <subcellularLocation>
        <location evidence="1">Cell projection</location>
        <location evidence="1">Podosome</location>
    </subcellularLocation>
    <subcellularLocation>
        <location evidence="6">Cleavage furrow</location>
    </subcellularLocation>
    <subcellularLocation>
        <location evidence="3">Cytoplasm</location>
        <location evidence="3">Cytoskeleton</location>
    </subcellularLocation>
    <subcellularLocation>
        <location evidence="2">Midbody</location>
    </subcellularLocation>
</comment>
<evidence type="ECO:0000256" key="23">
    <source>
        <dbReference type="ARBA" id="ARBA00069763"/>
    </source>
</evidence>
<dbReference type="FunFam" id="1.10.950.10:FF:000003">
    <property type="entry name" value="supervillin isoform X2"/>
    <property type="match status" value="1"/>
</dbReference>
<keyword evidence="9" id="KW-0488">Methylation</keyword>
<evidence type="ECO:0000256" key="4">
    <source>
        <dbReference type="ARBA" id="ARBA00004264"/>
    </source>
</evidence>
<evidence type="ECO:0000256" key="10">
    <source>
        <dbReference type="ARBA" id="ARBA00022490"/>
    </source>
</evidence>
<dbReference type="InterPro" id="IPR007123">
    <property type="entry name" value="Gelsolin-like_dom"/>
</dbReference>
<evidence type="ECO:0000256" key="12">
    <source>
        <dbReference type="ARBA" id="ARBA00022737"/>
    </source>
</evidence>
<dbReference type="InterPro" id="IPR036886">
    <property type="entry name" value="Villin_headpiece_dom_sf"/>
</dbReference>
<feature type="region of interest" description="Disordered" evidence="26">
    <location>
        <begin position="214"/>
        <end position="256"/>
    </location>
</feature>
<evidence type="ECO:0000256" key="8">
    <source>
        <dbReference type="ARBA" id="ARBA00022475"/>
    </source>
</evidence>
<evidence type="ECO:0000256" key="7">
    <source>
        <dbReference type="ARBA" id="ARBA00008418"/>
    </source>
</evidence>
<evidence type="ECO:0000256" key="6">
    <source>
        <dbReference type="ARBA" id="ARBA00004626"/>
    </source>
</evidence>
<organism evidence="28 29">
    <name type="scientific">Acinonyx jubatus</name>
    <name type="common">Cheetah</name>
    <dbReference type="NCBI Taxonomy" id="32536"/>
    <lineage>
        <taxon>Eukaryota</taxon>
        <taxon>Metazoa</taxon>
        <taxon>Chordata</taxon>
        <taxon>Craniata</taxon>
        <taxon>Vertebrata</taxon>
        <taxon>Euteleostomi</taxon>
        <taxon>Mammalia</taxon>
        <taxon>Eutheria</taxon>
        <taxon>Laurasiatheria</taxon>
        <taxon>Carnivora</taxon>
        <taxon>Feliformia</taxon>
        <taxon>Felidae</taxon>
        <taxon>Felinae</taxon>
        <taxon>Acinonyx</taxon>
    </lineage>
</organism>
<dbReference type="GO" id="GO:0030496">
    <property type="term" value="C:midbody"/>
    <property type="evidence" value="ECO:0007669"/>
    <property type="project" value="UniProtKB-SubCell"/>
</dbReference>
<feature type="compositionally biased region" description="Basic and acidic residues" evidence="26">
    <location>
        <begin position="409"/>
        <end position="419"/>
    </location>
</feature>
<keyword evidence="17" id="KW-0206">Cytoskeleton</keyword>